<comment type="caution">
    <text evidence="7">The sequence shown here is derived from an EMBL/GenBank/DDBJ whole genome shotgun (WGS) entry which is preliminary data.</text>
</comment>
<dbReference type="InterPro" id="IPR050131">
    <property type="entry name" value="Peptidase_S8_subtilisin-like"/>
</dbReference>
<evidence type="ECO:0000313" key="8">
    <source>
        <dbReference type="Proteomes" id="UP000256845"/>
    </source>
</evidence>
<dbReference type="GO" id="GO:0004252">
    <property type="term" value="F:serine-type endopeptidase activity"/>
    <property type="evidence" value="ECO:0007669"/>
    <property type="project" value="UniProtKB-UniRule"/>
</dbReference>
<organism evidence="7 8">
    <name type="scientific">Aestuariispira insulae</name>
    <dbReference type="NCBI Taxonomy" id="1461337"/>
    <lineage>
        <taxon>Bacteria</taxon>
        <taxon>Pseudomonadati</taxon>
        <taxon>Pseudomonadota</taxon>
        <taxon>Alphaproteobacteria</taxon>
        <taxon>Rhodospirillales</taxon>
        <taxon>Kiloniellaceae</taxon>
        <taxon>Aestuariispira</taxon>
    </lineage>
</organism>
<evidence type="ECO:0000256" key="4">
    <source>
        <dbReference type="ARBA" id="ARBA00022825"/>
    </source>
</evidence>
<evidence type="ECO:0000256" key="3">
    <source>
        <dbReference type="ARBA" id="ARBA00022801"/>
    </source>
</evidence>
<dbReference type="Proteomes" id="UP000256845">
    <property type="component" value="Unassembled WGS sequence"/>
</dbReference>
<dbReference type="GO" id="GO:0006508">
    <property type="term" value="P:proteolysis"/>
    <property type="evidence" value="ECO:0007669"/>
    <property type="project" value="UniProtKB-KW"/>
</dbReference>
<dbReference type="PROSITE" id="PS00138">
    <property type="entry name" value="SUBTILASE_SER"/>
    <property type="match status" value="1"/>
</dbReference>
<dbReference type="Gene3D" id="3.40.50.200">
    <property type="entry name" value="Peptidase S8/S53 domain"/>
    <property type="match status" value="1"/>
</dbReference>
<dbReference type="PROSITE" id="PS51892">
    <property type="entry name" value="SUBTILASE"/>
    <property type="match status" value="1"/>
</dbReference>
<name>A0A3D9HXI4_9PROT</name>
<feature type="active site" description="Charge relay system" evidence="5">
    <location>
        <position position="378"/>
    </location>
</feature>
<keyword evidence="2 5" id="KW-0645">Protease</keyword>
<dbReference type="SUPFAM" id="SSF52743">
    <property type="entry name" value="Subtilisin-like"/>
    <property type="match status" value="1"/>
</dbReference>
<dbReference type="InterPro" id="IPR015500">
    <property type="entry name" value="Peptidase_S8_subtilisin-rel"/>
</dbReference>
<keyword evidence="4 5" id="KW-0720">Serine protease</keyword>
<dbReference type="EMBL" id="QRDW01000001">
    <property type="protein sequence ID" value="RED54125.1"/>
    <property type="molecule type" value="Genomic_DNA"/>
</dbReference>
<keyword evidence="8" id="KW-1185">Reference proteome</keyword>
<feature type="domain" description="Peptidase S8/S53" evidence="6">
    <location>
        <begin position="181"/>
        <end position="426"/>
    </location>
</feature>
<gene>
    <name evidence="7" type="ORF">DFP90_101928</name>
</gene>
<reference evidence="7 8" key="1">
    <citation type="submission" date="2018-07" db="EMBL/GenBank/DDBJ databases">
        <title>Genomic Encyclopedia of Type Strains, Phase III (KMG-III): the genomes of soil and plant-associated and newly described type strains.</title>
        <authorList>
            <person name="Whitman W."/>
        </authorList>
    </citation>
    <scope>NUCLEOTIDE SEQUENCE [LARGE SCALE GENOMIC DNA]</scope>
    <source>
        <strain evidence="7 8">CECT 8488</strain>
    </source>
</reference>
<dbReference type="InterPro" id="IPR036852">
    <property type="entry name" value="Peptidase_S8/S53_dom_sf"/>
</dbReference>
<dbReference type="PANTHER" id="PTHR43806:SF11">
    <property type="entry name" value="CEREVISIN-RELATED"/>
    <property type="match status" value="1"/>
</dbReference>
<feature type="active site" description="Charge relay system" evidence="5">
    <location>
        <position position="222"/>
    </location>
</feature>
<evidence type="ECO:0000313" key="7">
    <source>
        <dbReference type="EMBL" id="RED54125.1"/>
    </source>
</evidence>
<dbReference type="PRINTS" id="PR00723">
    <property type="entry name" value="SUBTILISIN"/>
</dbReference>
<dbReference type="InterPro" id="IPR000209">
    <property type="entry name" value="Peptidase_S8/S53_dom"/>
</dbReference>
<evidence type="ECO:0000256" key="5">
    <source>
        <dbReference type="PROSITE-ProRule" id="PRU01240"/>
    </source>
</evidence>
<dbReference type="AlphaFoldDB" id="A0A3D9HXI4"/>
<dbReference type="CDD" id="cd05561">
    <property type="entry name" value="Peptidases_S8_4"/>
    <property type="match status" value="1"/>
</dbReference>
<proteinExistence type="inferred from homology"/>
<feature type="active site" description="Charge relay system" evidence="5">
    <location>
        <position position="190"/>
    </location>
</feature>
<evidence type="ECO:0000256" key="1">
    <source>
        <dbReference type="ARBA" id="ARBA00011073"/>
    </source>
</evidence>
<evidence type="ECO:0000259" key="6">
    <source>
        <dbReference type="Pfam" id="PF00082"/>
    </source>
</evidence>
<dbReference type="RefSeq" id="WP_181905188.1">
    <property type="nucleotide sequence ID" value="NZ_QRDW01000001.1"/>
</dbReference>
<protein>
    <submittedName>
        <fullName evidence="7">Subtilisin family serine protease</fullName>
    </submittedName>
</protein>
<dbReference type="InterPro" id="IPR023828">
    <property type="entry name" value="Peptidase_S8_Ser-AS"/>
</dbReference>
<dbReference type="PANTHER" id="PTHR43806">
    <property type="entry name" value="PEPTIDASE S8"/>
    <property type="match status" value="1"/>
</dbReference>
<keyword evidence="3 5" id="KW-0378">Hydrolase</keyword>
<dbReference type="Pfam" id="PF00082">
    <property type="entry name" value="Peptidase_S8"/>
    <property type="match status" value="1"/>
</dbReference>
<comment type="similarity">
    <text evidence="1 5">Belongs to the peptidase S8 family.</text>
</comment>
<sequence>MTVRIPVTSKAVSFNVKQAIAPFSGLILLVSLLCLAGPPAVAQSCWSVLTYDKRGVAKSEDRCGNREADKQQKGNSLEKEIEAGELLIADPPIGTETKLERLGYKVIEKMTFGRLDTKIWLVKSPDGLPISEALKELARELPGVQLDTNDLMDLGAGPTNNAPLPFDRRAVGWGLVPNSCGQGLKLGMIDGSVDINHPALKNQRIHYQTFIKKGRKEAAFDHGTAVAVMLVGEPGIQGYPGGLLPGAELYAAGIFEYRKGKEKGNLAAMLRAINWLAEKNVQLVNLSIAGAQNKIMKLILTRLTEKKILAVAAAGNNGANAQPAWPAAHPNVLAVTAINQRLGVYQWANQGNYIDFAAPGVDIETLTRTGRKAQSGTSFAAPYITGITALHLLAGYPPDVKRIRASMQRYSKDLGQEGKDLTYGWGLVRLKPNC</sequence>
<accession>A0A3D9HXI4</accession>
<evidence type="ECO:0000256" key="2">
    <source>
        <dbReference type="ARBA" id="ARBA00022670"/>
    </source>
</evidence>